<organism evidence="13 14">
    <name type="scientific">Anas platyrhynchos platyrhynchos</name>
    <name type="common">Northern mallard</name>
    <dbReference type="NCBI Taxonomy" id="8840"/>
    <lineage>
        <taxon>Eukaryota</taxon>
        <taxon>Metazoa</taxon>
        <taxon>Chordata</taxon>
        <taxon>Craniata</taxon>
        <taxon>Vertebrata</taxon>
        <taxon>Euteleostomi</taxon>
        <taxon>Archelosauria</taxon>
        <taxon>Archosauria</taxon>
        <taxon>Dinosauria</taxon>
        <taxon>Saurischia</taxon>
        <taxon>Theropoda</taxon>
        <taxon>Coelurosauria</taxon>
        <taxon>Aves</taxon>
        <taxon>Neognathae</taxon>
        <taxon>Galloanserae</taxon>
        <taxon>Anseriformes</taxon>
        <taxon>Anatidae</taxon>
        <taxon>Anatinae</taxon>
        <taxon>Anas</taxon>
    </lineage>
</organism>
<comment type="catalytic activity">
    <reaction evidence="8">
        <text>ATP + (ribonucleotide)n-3'-hydroxyl + 5'-phospho-(ribonucleotide)m = (ribonucleotide)n+m + AMP + diphosphate.</text>
        <dbReference type="EC" id="6.5.1.3"/>
    </reaction>
</comment>
<keyword evidence="6" id="KW-0692">RNA repair</keyword>
<evidence type="ECO:0000256" key="12">
    <source>
        <dbReference type="SAM" id="MobiDB-lite"/>
    </source>
</evidence>
<comment type="cofactor">
    <cofactor evidence="1">
        <name>Mn(2+)</name>
        <dbReference type="ChEBI" id="CHEBI:29035"/>
    </cofactor>
</comment>
<dbReference type="PANTHER" id="PTHR31219:SF2">
    <property type="entry name" value="RNA LIGASE 1"/>
    <property type="match status" value="1"/>
</dbReference>
<comment type="cofactor">
    <cofactor evidence="2">
        <name>Mg(2+)</name>
        <dbReference type="ChEBI" id="CHEBI:18420"/>
    </cofactor>
</comment>
<keyword evidence="4" id="KW-0436">Ligase</keyword>
<protein>
    <recommendedName>
        <fullName evidence="9">RNA ligase 1</fullName>
        <ecNumber evidence="3">6.5.1.3</ecNumber>
    </recommendedName>
    <alternativeName>
        <fullName evidence="10">RNA ligase</fullName>
    </alternativeName>
</protein>
<dbReference type="GO" id="GO:0003972">
    <property type="term" value="F:RNA ligase (ATP) activity"/>
    <property type="evidence" value="ECO:0007669"/>
    <property type="project" value="UniProtKB-EC"/>
</dbReference>
<evidence type="ECO:0000313" key="13">
    <source>
        <dbReference type="Ensembl" id="ENSAPLP00000019552.1"/>
    </source>
</evidence>
<comment type="function">
    <text evidence="11">Functions as an RNA ligase, in vitro. The ligation reaction entails three nucleotidyl transfer steps. In the first step, the RNA ligase reacts with ATP in the absence of nucleic acid to form a covalent ligase-AMP intermediate and release pyrophosphate. In step 2, the ligase-AMP binds to the nucleic acid and transfers the adenylate to the 5'-PO4 terminus to form an adenylylated intermediate. In step 3, the RNA ligase directs the attack of the 3'-OH on the 5'-phosphoanhydride linkage, resulting in a repaired 3'-5' phosphodiester and release of AMP. Exhibits selectivity for single-stranded RNA substrates and may not have nick-sealing activity on double-stranded DNA-RNA hybrids. May play a role in maintaining RNA integrity under stress conditions, for example in response to reactive oxygen species (ROS).</text>
</comment>
<reference evidence="13 14" key="1">
    <citation type="submission" date="2017-10" db="EMBL/GenBank/DDBJ databases">
        <title>A new Pekin duck reference genome.</title>
        <authorList>
            <person name="Hou Z.-C."/>
            <person name="Zhou Z.-K."/>
            <person name="Zhu F."/>
            <person name="Hou S.-S."/>
        </authorList>
    </citation>
    <scope>NUCLEOTIDE SEQUENCE [LARGE SCALE GENOMIC DNA]</scope>
</reference>
<keyword evidence="7" id="KW-0067">ATP-binding</keyword>
<evidence type="ECO:0000256" key="7">
    <source>
        <dbReference type="ARBA" id="ARBA00022840"/>
    </source>
</evidence>
<dbReference type="AlphaFoldDB" id="A0A493T108"/>
<dbReference type="GO" id="GO:0000302">
    <property type="term" value="P:response to reactive oxygen species"/>
    <property type="evidence" value="ECO:0007669"/>
    <property type="project" value="Ensembl"/>
</dbReference>
<sequence length="373" mass="40633">RQAGGVRTSGAAPRPEARPGGGSSSSSANGRRCASLSVPPNRRGEATAAGTTFPVAHRKEGGVGREGCAGALGGRSGGGCRRGAARRGDAAAGRGAAQAAVPVRHRGEGGALGQAAAAGRPYLWARLDRRPNKQAEKRFKQFLYSLEDCKEFIWNFEEDFKPVPDTWIPAKEVEFSNGNPLPDENGHMPGWVPVEKNSKQYCWHSSVVNYEAEIALVLKHHADPGLLEISPVPLAELLEQTLELIGTNINANPYGLGSRKQPVHLLVPHGAFEIKNPPSLNQNDILSWFEGCSEGKVEGIVWHCRDGCLIKLHRHHLGLCWPLAETYLNSQPVVVSFNRNDYDCDFGPKSLFHHFSNLDGQRFDRLKDIKFDG</sequence>
<evidence type="ECO:0000256" key="2">
    <source>
        <dbReference type="ARBA" id="ARBA00001946"/>
    </source>
</evidence>
<evidence type="ECO:0000256" key="4">
    <source>
        <dbReference type="ARBA" id="ARBA00022598"/>
    </source>
</evidence>
<proteinExistence type="predicted"/>
<reference evidence="13" key="3">
    <citation type="submission" date="2025-09" db="UniProtKB">
        <authorList>
            <consortium name="Ensembl"/>
        </authorList>
    </citation>
    <scope>IDENTIFICATION</scope>
</reference>
<dbReference type="GeneTree" id="ENSGT00500000044938"/>
<keyword evidence="14" id="KW-1185">Reference proteome</keyword>
<feature type="region of interest" description="Disordered" evidence="12">
    <location>
        <begin position="1"/>
        <end position="102"/>
    </location>
</feature>
<gene>
    <name evidence="13" type="primary">RLIG1</name>
</gene>
<evidence type="ECO:0000256" key="5">
    <source>
        <dbReference type="ARBA" id="ARBA00022741"/>
    </source>
</evidence>
<evidence type="ECO:0000256" key="8">
    <source>
        <dbReference type="ARBA" id="ARBA00034038"/>
    </source>
</evidence>
<dbReference type="Proteomes" id="UP000016666">
    <property type="component" value="Chromosome 1"/>
</dbReference>
<dbReference type="GO" id="GO:0002244">
    <property type="term" value="P:hematopoietic progenitor cell differentiation"/>
    <property type="evidence" value="ECO:0007669"/>
    <property type="project" value="Ensembl"/>
</dbReference>
<accession>A0A493T108</accession>
<feature type="compositionally biased region" description="Low complexity" evidence="12">
    <location>
        <begin position="90"/>
        <end position="100"/>
    </location>
</feature>
<dbReference type="EC" id="6.5.1.3" evidence="3"/>
<evidence type="ECO:0000256" key="11">
    <source>
        <dbReference type="ARBA" id="ARBA00045151"/>
    </source>
</evidence>
<dbReference type="STRING" id="8840.ENSAPLP00000019552"/>
<dbReference type="Pfam" id="PF17720">
    <property type="entry name" value="RLIG1"/>
    <property type="match status" value="1"/>
</dbReference>
<evidence type="ECO:0000256" key="6">
    <source>
        <dbReference type="ARBA" id="ARBA00022800"/>
    </source>
</evidence>
<feature type="compositionally biased region" description="Low complexity" evidence="12">
    <location>
        <begin position="24"/>
        <end position="35"/>
    </location>
</feature>
<evidence type="ECO:0000256" key="9">
    <source>
        <dbReference type="ARBA" id="ARBA00035168"/>
    </source>
</evidence>
<evidence type="ECO:0000313" key="14">
    <source>
        <dbReference type="Proteomes" id="UP000016666"/>
    </source>
</evidence>
<dbReference type="PANTHER" id="PTHR31219">
    <property type="entry name" value="CHROMOSOME 28 C12ORF29 HOMOLOG"/>
    <property type="match status" value="1"/>
</dbReference>
<evidence type="ECO:0000256" key="1">
    <source>
        <dbReference type="ARBA" id="ARBA00001936"/>
    </source>
</evidence>
<feature type="compositionally biased region" description="Gly residues" evidence="12">
    <location>
        <begin position="64"/>
        <end position="81"/>
    </location>
</feature>
<dbReference type="GO" id="GO:0042245">
    <property type="term" value="P:RNA repair"/>
    <property type="evidence" value="ECO:0007669"/>
    <property type="project" value="UniProtKB-KW"/>
</dbReference>
<evidence type="ECO:0000256" key="10">
    <source>
        <dbReference type="ARBA" id="ARBA00035432"/>
    </source>
</evidence>
<keyword evidence="5" id="KW-0547">Nucleotide-binding</keyword>
<dbReference type="GO" id="GO:0005524">
    <property type="term" value="F:ATP binding"/>
    <property type="evidence" value="ECO:0007669"/>
    <property type="project" value="UniProtKB-KW"/>
</dbReference>
<dbReference type="Ensembl" id="ENSAPLT00000039930.1">
    <property type="protein sequence ID" value="ENSAPLP00000019552.1"/>
    <property type="gene ID" value="ENSAPLG00000013468.2"/>
</dbReference>
<dbReference type="InterPro" id="IPR041211">
    <property type="entry name" value="RLIG1"/>
</dbReference>
<evidence type="ECO:0000256" key="3">
    <source>
        <dbReference type="ARBA" id="ARBA00012724"/>
    </source>
</evidence>
<name>A0A493T108_ANAPP</name>
<reference evidence="13" key="2">
    <citation type="submission" date="2025-08" db="UniProtKB">
        <authorList>
            <consortium name="Ensembl"/>
        </authorList>
    </citation>
    <scope>IDENTIFICATION</scope>
</reference>